<comment type="caution">
    <text evidence="2">The sequence shown here is derived from an EMBL/GenBank/DDBJ whole genome shotgun (WGS) entry which is preliminary data.</text>
</comment>
<dbReference type="EMBL" id="BBZA01000015">
    <property type="protein sequence ID" value="GAP61837.1"/>
    <property type="molecule type" value="Genomic_DNA"/>
</dbReference>
<evidence type="ECO:0000256" key="1">
    <source>
        <dbReference type="SAM" id="Phobius"/>
    </source>
</evidence>
<reference evidence="3 5" key="2">
    <citation type="submission" date="2015-07" db="EMBL/GenBank/DDBJ databases">
        <title>Whole genome sequence of Ardenticatena maritima DSM 23922.</title>
        <authorList>
            <person name="Hemp J."/>
            <person name="Ward L.M."/>
            <person name="Pace L.A."/>
            <person name="Fischer W.W."/>
        </authorList>
    </citation>
    <scope>NUCLEOTIDE SEQUENCE [LARGE SCALE GENOMIC DNA]</scope>
    <source>
        <strain evidence="3 5">110S</strain>
    </source>
</reference>
<reference evidence="4" key="3">
    <citation type="submission" date="2015-08" db="EMBL/GenBank/DDBJ databases">
        <title>Draft Genome Sequence of a Heterotrophic Facultative Anaerobic Bacterium Ardenticatena maritima Strain 110S.</title>
        <authorList>
            <person name="Kawaichi S."/>
            <person name="Yoshida T."/>
            <person name="Sako Y."/>
            <person name="Nakamura R."/>
        </authorList>
    </citation>
    <scope>NUCLEOTIDE SEQUENCE [LARGE SCALE GENOMIC DNA]</scope>
    <source>
        <strain evidence="4">110S</strain>
    </source>
</reference>
<name>A0A0M9UBH5_9CHLR</name>
<evidence type="ECO:0000313" key="2">
    <source>
        <dbReference type="EMBL" id="GAP61837.1"/>
    </source>
</evidence>
<evidence type="ECO:0000313" key="4">
    <source>
        <dbReference type="Proteomes" id="UP000037784"/>
    </source>
</evidence>
<keyword evidence="1" id="KW-0472">Membrane</keyword>
<gene>
    <name evidence="2" type="ORF">ARMA_0260</name>
    <name evidence="3" type="ORF">SE16_10480</name>
</gene>
<dbReference type="AlphaFoldDB" id="A0A0M9UBH5"/>
<dbReference type="Proteomes" id="UP000037784">
    <property type="component" value="Unassembled WGS sequence"/>
</dbReference>
<accession>A0A0M9UBH5</accession>
<dbReference type="RefSeq" id="WP_054491774.1">
    <property type="nucleotide sequence ID" value="NZ_BBZA01000015.1"/>
</dbReference>
<organism evidence="2 4">
    <name type="scientific">Ardenticatena maritima</name>
    <dbReference type="NCBI Taxonomy" id="872965"/>
    <lineage>
        <taxon>Bacteria</taxon>
        <taxon>Bacillati</taxon>
        <taxon>Chloroflexota</taxon>
        <taxon>Ardenticatenia</taxon>
        <taxon>Ardenticatenales</taxon>
        <taxon>Ardenticatenaceae</taxon>
        <taxon>Ardenticatena</taxon>
    </lineage>
</organism>
<dbReference type="InParanoid" id="A0A0M9UBH5"/>
<keyword evidence="4" id="KW-1185">Reference proteome</keyword>
<feature type="transmembrane region" description="Helical" evidence="1">
    <location>
        <begin position="12"/>
        <end position="29"/>
    </location>
</feature>
<keyword evidence="1" id="KW-1133">Transmembrane helix</keyword>
<keyword evidence="1" id="KW-0812">Transmembrane</keyword>
<evidence type="ECO:0000313" key="5">
    <source>
        <dbReference type="Proteomes" id="UP000050502"/>
    </source>
</evidence>
<protein>
    <submittedName>
        <fullName evidence="2">Uncharacterized protein</fullName>
    </submittedName>
</protein>
<dbReference type="STRING" id="872965.SE16_10480"/>
<dbReference type="EMBL" id="LGKN01000005">
    <property type="protein sequence ID" value="KPL87942.1"/>
    <property type="molecule type" value="Genomic_DNA"/>
</dbReference>
<feature type="transmembrane region" description="Helical" evidence="1">
    <location>
        <begin position="41"/>
        <end position="59"/>
    </location>
</feature>
<proteinExistence type="predicted"/>
<sequence>MRRFWNEHPYLTAWIALSIGMVAILLYALRGVDATALQQFWMVVATIAVAGLSVWILSWEDESEDGHTNAGV</sequence>
<dbReference type="Proteomes" id="UP000050502">
    <property type="component" value="Unassembled WGS sequence"/>
</dbReference>
<dbReference type="OrthoDB" id="166206at2"/>
<reference evidence="2 4" key="1">
    <citation type="journal article" date="2015" name="Genome Announc.">
        <title>Draft Genome Sequence of a Heterotrophic Facultative Anaerobic Thermophilic Bacterium, Ardenticatena maritima Strain 110ST.</title>
        <authorList>
            <person name="Kawaichi S."/>
            <person name="Yoshida T."/>
            <person name="Sako Y."/>
            <person name="Nakamura R."/>
        </authorList>
    </citation>
    <scope>NUCLEOTIDE SEQUENCE [LARGE SCALE GENOMIC DNA]</scope>
    <source>
        <strain evidence="2 4">110S</strain>
    </source>
</reference>
<evidence type="ECO:0000313" key="3">
    <source>
        <dbReference type="EMBL" id="KPL87942.1"/>
    </source>
</evidence>